<proteinExistence type="predicted"/>
<dbReference type="EnsemblMetazoa" id="Aqu2.1.21994_001">
    <property type="protein sequence ID" value="Aqu2.1.21994_001"/>
    <property type="gene ID" value="Aqu2.1.21994"/>
</dbReference>
<accession>A0A1X7U376</accession>
<protein>
    <submittedName>
        <fullName evidence="1">Uncharacterized protein</fullName>
    </submittedName>
</protein>
<dbReference type="AlphaFoldDB" id="A0A1X7U376"/>
<reference evidence="1" key="1">
    <citation type="submission" date="2017-05" db="UniProtKB">
        <authorList>
            <consortium name="EnsemblMetazoa"/>
        </authorList>
    </citation>
    <scope>IDENTIFICATION</scope>
</reference>
<dbReference type="InParanoid" id="A0A1X7U376"/>
<sequence>MSSDEQTKIIISYGDLIDLYESASDDHHFIKKFHEAFPSYNLSRPKRLIETVHRIVAPTKPSLRGPSKLNGSSLLAYRRRMWKPHVPNPIRSSSDIQFPVKLHSNYGLDEALLVKCFDAVKSAIDSDFAEIRPDNVYRYVESLCEKGTVSSLCCSTEQNSSQENDIGDSVSSLSAEVLDLRQKRELSKKKLALANSALKDITNEKIKVHKERDSAVKRATRYHKANTAAMNDIENLIEEFDASESFSADSNDSMFSPDVVTANNIGSQDFTSTKSGKTYSNSVRKLYYTLLSSGIPVKKVETLVKDVVKWSNPSVDVSKLELPKRSCASYIRKEELKVISNTHKASSL</sequence>
<dbReference type="OrthoDB" id="6152127at2759"/>
<name>A0A1X7U376_AMPQE</name>
<organism evidence="1">
    <name type="scientific">Amphimedon queenslandica</name>
    <name type="common">Sponge</name>
    <dbReference type="NCBI Taxonomy" id="400682"/>
    <lineage>
        <taxon>Eukaryota</taxon>
        <taxon>Metazoa</taxon>
        <taxon>Porifera</taxon>
        <taxon>Demospongiae</taxon>
        <taxon>Heteroscleromorpha</taxon>
        <taxon>Haplosclerida</taxon>
        <taxon>Niphatidae</taxon>
        <taxon>Amphimedon</taxon>
    </lineage>
</organism>
<evidence type="ECO:0000313" key="1">
    <source>
        <dbReference type="EnsemblMetazoa" id="Aqu2.1.21994_001"/>
    </source>
</evidence>